<evidence type="ECO:0000313" key="1">
    <source>
        <dbReference type="EMBL" id="KIK24743.1"/>
    </source>
</evidence>
<proteinExistence type="predicted"/>
<dbReference type="AlphaFoldDB" id="A0A0C9ZYD4"/>
<dbReference type="Proteomes" id="UP000054018">
    <property type="component" value="Unassembled WGS sequence"/>
</dbReference>
<evidence type="ECO:0000313" key="2">
    <source>
        <dbReference type="Proteomes" id="UP000054018"/>
    </source>
</evidence>
<name>A0A0C9ZYD4_9AGAM</name>
<dbReference type="HOGENOM" id="CLU_2134529_0_0_1"/>
<keyword evidence="2" id="KW-1185">Reference proteome</keyword>
<sequence length="113" mass="12410">MACVREWQALGSDDSQPLEDAFLPQFLNFNFDNSLGEPYPWVQIPCAPSARCSPNYCRDSGCLTIPTTLYIYSTVPTRHATGTTYTAYRLPYRAPVGGVNFTLAHISAPVACA</sequence>
<reference evidence="1 2" key="1">
    <citation type="submission" date="2014-04" db="EMBL/GenBank/DDBJ databases">
        <authorList>
            <consortium name="DOE Joint Genome Institute"/>
            <person name="Kuo A."/>
            <person name="Kohler A."/>
            <person name="Costa M.D."/>
            <person name="Nagy L.G."/>
            <person name="Floudas D."/>
            <person name="Copeland A."/>
            <person name="Barry K.W."/>
            <person name="Cichocki N."/>
            <person name="Veneault-Fourrey C."/>
            <person name="LaButti K."/>
            <person name="Lindquist E.A."/>
            <person name="Lipzen A."/>
            <person name="Lundell T."/>
            <person name="Morin E."/>
            <person name="Murat C."/>
            <person name="Sun H."/>
            <person name="Tunlid A."/>
            <person name="Henrissat B."/>
            <person name="Grigoriev I.V."/>
            <person name="Hibbett D.S."/>
            <person name="Martin F."/>
            <person name="Nordberg H.P."/>
            <person name="Cantor M.N."/>
            <person name="Hua S.X."/>
        </authorList>
    </citation>
    <scope>NUCLEOTIDE SEQUENCE [LARGE SCALE GENOMIC DNA]</scope>
    <source>
        <strain evidence="1 2">441</strain>
    </source>
</reference>
<accession>A0A0C9ZYD4</accession>
<protein>
    <submittedName>
        <fullName evidence="1">Uncharacterized protein</fullName>
    </submittedName>
</protein>
<organism evidence="1 2">
    <name type="scientific">Pisolithus microcarpus 441</name>
    <dbReference type="NCBI Taxonomy" id="765257"/>
    <lineage>
        <taxon>Eukaryota</taxon>
        <taxon>Fungi</taxon>
        <taxon>Dikarya</taxon>
        <taxon>Basidiomycota</taxon>
        <taxon>Agaricomycotina</taxon>
        <taxon>Agaricomycetes</taxon>
        <taxon>Agaricomycetidae</taxon>
        <taxon>Boletales</taxon>
        <taxon>Sclerodermatineae</taxon>
        <taxon>Pisolithaceae</taxon>
        <taxon>Pisolithus</taxon>
    </lineage>
</organism>
<gene>
    <name evidence="1" type="ORF">PISMIDRAFT_677820</name>
</gene>
<reference evidence="2" key="2">
    <citation type="submission" date="2015-01" db="EMBL/GenBank/DDBJ databases">
        <title>Evolutionary Origins and Diversification of the Mycorrhizal Mutualists.</title>
        <authorList>
            <consortium name="DOE Joint Genome Institute"/>
            <consortium name="Mycorrhizal Genomics Consortium"/>
            <person name="Kohler A."/>
            <person name="Kuo A."/>
            <person name="Nagy L.G."/>
            <person name="Floudas D."/>
            <person name="Copeland A."/>
            <person name="Barry K.W."/>
            <person name="Cichocki N."/>
            <person name="Veneault-Fourrey C."/>
            <person name="LaButti K."/>
            <person name="Lindquist E.A."/>
            <person name="Lipzen A."/>
            <person name="Lundell T."/>
            <person name="Morin E."/>
            <person name="Murat C."/>
            <person name="Riley R."/>
            <person name="Ohm R."/>
            <person name="Sun H."/>
            <person name="Tunlid A."/>
            <person name="Henrissat B."/>
            <person name="Grigoriev I.V."/>
            <person name="Hibbett D.S."/>
            <person name="Martin F."/>
        </authorList>
    </citation>
    <scope>NUCLEOTIDE SEQUENCE [LARGE SCALE GENOMIC DNA]</scope>
    <source>
        <strain evidence="2">441</strain>
    </source>
</reference>
<dbReference type="EMBL" id="KN833713">
    <property type="protein sequence ID" value="KIK24743.1"/>
    <property type="molecule type" value="Genomic_DNA"/>
</dbReference>